<organism evidence="8 9">
    <name type="scientific">Aspergillus candidus</name>
    <dbReference type="NCBI Taxonomy" id="41067"/>
    <lineage>
        <taxon>Eukaryota</taxon>
        <taxon>Fungi</taxon>
        <taxon>Dikarya</taxon>
        <taxon>Ascomycota</taxon>
        <taxon>Pezizomycotina</taxon>
        <taxon>Eurotiomycetes</taxon>
        <taxon>Eurotiomycetidae</taxon>
        <taxon>Eurotiales</taxon>
        <taxon>Aspergillaceae</taxon>
        <taxon>Aspergillus</taxon>
        <taxon>Aspergillus subgen. Circumdati</taxon>
    </lineage>
</organism>
<keyword evidence="8" id="KW-0418">Kinase</keyword>
<comment type="similarity">
    <text evidence="2">Belongs to the AIM9 family.</text>
</comment>
<name>A0A2I2FI99_ASPCN</name>
<keyword evidence="9" id="KW-1185">Reference proteome</keyword>
<dbReference type="PANTHER" id="PTHR36091">
    <property type="entry name" value="ALTERED INHERITANCE OF MITOCHONDRIA PROTEIN 9, MITOCHONDRIAL"/>
    <property type="match status" value="1"/>
</dbReference>
<evidence type="ECO:0000256" key="3">
    <source>
        <dbReference type="ARBA" id="ARBA00016197"/>
    </source>
</evidence>
<keyword evidence="4" id="KW-0809">Transit peptide</keyword>
<dbReference type="AlphaFoldDB" id="A0A2I2FI99"/>
<evidence type="ECO:0000256" key="4">
    <source>
        <dbReference type="ARBA" id="ARBA00022946"/>
    </source>
</evidence>
<evidence type="ECO:0000256" key="6">
    <source>
        <dbReference type="ARBA" id="ARBA00031849"/>
    </source>
</evidence>
<proteinExistence type="inferred from homology"/>
<evidence type="ECO:0000259" key="7">
    <source>
        <dbReference type="Pfam" id="PF01636"/>
    </source>
</evidence>
<gene>
    <name evidence="8" type="ORF">BDW47DRAFT_116115</name>
</gene>
<feature type="domain" description="Aminoglycoside phosphotransferase" evidence="7">
    <location>
        <begin position="286"/>
        <end position="335"/>
    </location>
</feature>
<dbReference type="InterPro" id="IPR002575">
    <property type="entry name" value="Aminoglycoside_PTrfase"/>
</dbReference>
<dbReference type="GO" id="GO:0005739">
    <property type="term" value="C:mitochondrion"/>
    <property type="evidence" value="ECO:0007669"/>
    <property type="project" value="UniProtKB-SubCell"/>
</dbReference>
<dbReference type="GeneID" id="36522046"/>
<protein>
    <recommendedName>
        <fullName evidence="3">Altered inheritance of mitochondria protein 9, mitochondrial</fullName>
    </recommendedName>
    <alternativeName>
        <fullName evidence="6">Found in mitochondrial proteome protein 29</fullName>
    </alternativeName>
</protein>
<dbReference type="Proteomes" id="UP000234585">
    <property type="component" value="Unassembled WGS sequence"/>
</dbReference>
<dbReference type="PANTHER" id="PTHR36091:SF1">
    <property type="entry name" value="ALTERED INHERITANCE OF MITOCHONDRIA PROTEIN 9, MITOCHONDRIAL"/>
    <property type="match status" value="1"/>
</dbReference>
<dbReference type="InterPro" id="IPR051035">
    <property type="entry name" value="Mito_inheritance_9"/>
</dbReference>
<keyword evidence="8" id="KW-0808">Transferase</keyword>
<dbReference type="Gene3D" id="3.90.1200.10">
    <property type="match status" value="1"/>
</dbReference>
<evidence type="ECO:0000313" key="8">
    <source>
        <dbReference type="EMBL" id="PLB40358.1"/>
    </source>
</evidence>
<dbReference type="Pfam" id="PF01636">
    <property type="entry name" value="APH"/>
    <property type="match status" value="1"/>
</dbReference>
<dbReference type="InterPro" id="IPR011009">
    <property type="entry name" value="Kinase-like_dom_sf"/>
</dbReference>
<dbReference type="EMBL" id="KZ559125">
    <property type="protein sequence ID" value="PLB40358.1"/>
    <property type="molecule type" value="Genomic_DNA"/>
</dbReference>
<accession>A0A2I2FI99</accession>
<comment type="subcellular location">
    <subcellularLocation>
        <location evidence="1">Mitochondrion</location>
    </subcellularLocation>
</comment>
<dbReference type="GO" id="GO:0016301">
    <property type="term" value="F:kinase activity"/>
    <property type="evidence" value="ECO:0007669"/>
    <property type="project" value="UniProtKB-KW"/>
</dbReference>
<dbReference type="OrthoDB" id="2831558at2759"/>
<evidence type="ECO:0000256" key="2">
    <source>
        <dbReference type="ARBA" id="ARBA00005543"/>
    </source>
</evidence>
<dbReference type="SUPFAM" id="SSF56112">
    <property type="entry name" value="Protein kinase-like (PK-like)"/>
    <property type="match status" value="1"/>
</dbReference>
<evidence type="ECO:0000256" key="5">
    <source>
        <dbReference type="ARBA" id="ARBA00023128"/>
    </source>
</evidence>
<sequence length="531" mass="60264">MTSSPLRGTEWERTTPRLDPYSYTDGRWLHRDALQRKARRMMFDFSALCERAIRFCPGATRVVHCEKKEGRCNRVFLLTMNTGSRVVARLPTSISGPPRLTTNSEVATMAYLRGKISLPIPDILDWSDDSSNPIGTEYIIQGHAAGVPLCDIWPRMNMEQHMLCTEALSIAITELASFNFPAYGSLYFADGPLESHLKISFDQGFCIGPKCSPVFWDRSPGELELYGVPSSNCGPWQDLKSYSLGLIDTGFSRLPKRDAVNHDLLPYQGSVQDHVALINISREVMQRLVEDKRVQGAASPTLLHPDFHKRNIYVSAEDPTVITGVIDWQWASIEPAFIYANKPPDFADQPEETVETILDLDGQEVPGRSKKELKDASIRCQTYDVYMKAYAPKVQPARSLDPALFQLFHCCHTSWRDSATAIRHALVELFACWTELGLPGLCPYSPTDEELERHIRDYDDFKAVQQLKQWLKVSLNTDFDGWIPDERWDAAKDFHRAQYDIWIQTAEEMEACGDDDMTVAKAEKLWPFDAP</sequence>
<reference evidence="8 9" key="1">
    <citation type="submission" date="2017-12" db="EMBL/GenBank/DDBJ databases">
        <authorList>
            <consortium name="DOE Joint Genome Institute"/>
            <person name="Haridas S."/>
            <person name="Kjaerbolling I."/>
            <person name="Vesth T.C."/>
            <person name="Frisvad J.C."/>
            <person name="Nybo J.L."/>
            <person name="Theobald S."/>
            <person name="Kuo A."/>
            <person name="Bowyer P."/>
            <person name="Matsuda Y."/>
            <person name="Mondo S."/>
            <person name="Lyhne E.K."/>
            <person name="Kogle M.E."/>
            <person name="Clum A."/>
            <person name="Lipzen A."/>
            <person name="Salamov A."/>
            <person name="Ngan C.Y."/>
            <person name="Daum C."/>
            <person name="Chiniquy J."/>
            <person name="Barry K."/>
            <person name="LaButti K."/>
            <person name="Simmons B.A."/>
            <person name="Magnuson J.K."/>
            <person name="Mortensen U.H."/>
            <person name="Larsen T.O."/>
            <person name="Grigoriev I.V."/>
            <person name="Baker S.E."/>
            <person name="Andersen M.R."/>
            <person name="Nordberg H.P."/>
            <person name="Cantor M.N."/>
            <person name="Hua S.X."/>
        </authorList>
    </citation>
    <scope>NUCLEOTIDE SEQUENCE [LARGE SCALE GENOMIC DNA]</scope>
    <source>
        <strain evidence="8 9">CBS 102.13</strain>
    </source>
</reference>
<evidence type="ECO:0000313" key="9">
    <source>
        <dbReference type="Proteomes" id="UP000234585"/>
    </source>
</evidence>
<evidence type="ECO:0000256" key="1">
    <source>
        <dbReference type="ARBA" id="ARBA00004173"/>
    </source>
</evidence>
<dbReference type="RefSeq" id="XP_024674370.1">
    <property type="nucleotide sequence ID" value="XM_024814886.1"/>
</dbReference>
<keyword evidence="5" id="KW-0496">Mitochondrion</keyword>
<dbReference type="STRING" id="41067.A0A2I2FI99"/>